<feature type="signal peptide" evidence="10">
    <location>
        <begin position="1"/>
        <end position="23"/>
    </location>
</feature>
<evidence type="ECO:0000256" key="7">
    <source>
        <dbReference type="ARBA" id="ARBA00023316"/>
    </source>
</evidence>
<evidence type="ECO:0000256" key="6">
    <source>
        <dbReference type="ARBA" id="ARBA00023295"/>
    </source>
</evidence>
<evidence type="ECO:0000256" key="3">
    <source>
        <dbReference type="ARBA" id="ARBA00012780"/>
    </source>
</evidence>
<dbReference type="Gene3D" id="1.10.287.1170">
    <property type="entry name" value="glycoside hydrolase family 81 endo-[beta] glucanase"/>
    <property type="match status" value="1"/>
</dbReference>
<evidence type="ECO:0000256" key="5">
    <source>
        <dbReference type="ARBA" id="ARBA00023277"/>
    </source>
</evidence>
<evidence type="ECO:0000256" key="9">
    <source>
        <dbReference type="SAM" id="MobiDB-lite"/>
    </source>
</evidence>
<dbReference type="Pfam" id="PF03639">
    <property type="entry name" value="Glyco_hydro_81"/>
    <property type="match status" value="1"/>
</dbReference>
<keyword evidence="7" id="KW-0961">Cell wall biogenesis/degradation</keyword>
<evidence type="ECO:0000256" key="10">
    <source>
        <dbReference type="SAM" id="SignalP"/>
    </source>
</evidence>
<dbReference type="EMBL" id="JAAAUY010000027">
    <property type="protein sequence ID" value="KAF9337417.1"/>
    <property type="molecule type" value="Genomic_DNA"/>
</dbReference>
<evidence type="ECO:0000256" key="1">
    <source>
        <dbReference type="ARBA" id="ARBA00000382"/>
    </source>
</evidence>
<evidence type="ECO:0000256" key="2">
    <source>
        <dbReference type="ARBA" id="ARBA00010730"/>
    </source>
</evidence>
<dbReference type="PANTHER" id="PTHR31983:SF0">
    <property type="entry name" value="GLUCAN ENDO-1,3-BETA-D-GLUCOSIDASE 2"/>
    <property type="match status" value="1"/>
</dbReference>
<keyword evidence="5" id="KW-0119">Carbohydrate metabolism</keyword>
<dbReference type="Pfam" id="PF17652">
    <property type="entry name" value="Glyco_hydro81C"/>
    <property type="match status" value="1"/>
</dbReference>
<dbReference type="EC" id="3.2.1.39" evidence="3"/>
<name>A0A9P5SWR0_9FUNG</name>
<dbReference type="InterPro" id="IPR005200">
    <property type="entry name" value="Endo-beta-glucanase"/>
</dbReference>
<feature type="compositionally biased region" description="Basic and acidic residues" evidence="9">
    <location>
        <begin position="61"/>
        <end position="74"/>
    </location>
</feature>
<dbReference type="InterPro" id="IPR040451">
    <property type="entry name" value="GH81_N"/>
</dbReference>
<keyword evidence="10" id="KW-0732">Signal</keyword>
<comment type="similarity">
    <text evidence="2">Belongs to the glycosyl hydrolase 81 family.</text>
</comment>
<evidence type="ECO:0000256" key="4">
    <source>
        <dbReference type="ARBA" id="ARBA00022801"/>
    </source>
</evidence>
<feature type="compositionally biased region" description="Low complexity" evidence="9">
    <location>
        <begin position="78"/>
        <end position="95"/>
    </location>
</feature>
<dbReference type="Gene3D" id="2.70.98.30">
    <property type="entry name" value="Golgi alpha-mannosidase II, domain 4"/>
    <property type="match status" value="1"/>
</dbReference>
<organism evidence="13 14">
    <name type="scientific">Podila minutissima</name>
    <dbReference type="NCBI Taxonomy" id="64525"/>
    <lineage>
        <taxon>Eukaryota</taxon>
        <taxon>Fungi</taxon>
        <taxon>Fungi incertae sedis</taxon>
        <taxon>Mucoromycota</taxon>
        <taxon>Mortierellomycotina</taxon>
        <taxon>Mortierellomycetes</taxon>
        <taxon>Mortierellales</taxon>
        <taxon>Mortierellaceae</taxon>
        <taxon>Podila</taxon>
    </lineage>
</organism>
<dbReference type="PANTHER" id="PTHR31983">
    <property type="entry name" value="ENDO-1,3(4)-BETA-GLUCANASE 1"/>
    <property type="match status" value="1"/>
</dbReference>
<evidence type="ECO:0000313" key="13">
    <source>
        <dbReference type="EMBL" id="KAF9337417.1"/>
    </source>
</evidence>
<comment type="catalytic activity">
    <reaction evidence="1">
        <text>Hydrolysis of (1-&gt;3)-beta-D-glucosidic linkages in (1-&gt;3)-beta-D-glucans.</text>
        <dbReference type="EC" id="3.2.1.39"/>
    </reaction>
</comment>
<dbReference type="GO" id="GO:0042973">
    <property type="term" value="F:glucan endo-1,3-beta-D-glucosidase activity"/>
    <property type="evidence" value="ECO:0007669"/>
    <property type="project" value="UniProtKB-EC"/>
</dbReference>
<evidence type="ECO:0000256" key="8">
    <source>
        <dbReference type="ARBA" id="ARBA00023326"/>
    </source>
</evidence>
<proteinExistence type="inferred from homology"/>
<keyword evidence="8" id="KW-0624">Polysaccharide degradation</keyword>
<feature type="domain" description="Glycosyl hydrolase family 81 N-terminal" evidence="11">
    <location>
        <begin position="114"/>
        <end position="458"/>
    </location>
</feature>
<dbReference type="GO" id="GO:0052861">
    <property type="term" value="F:endo-1,3(4)-beta-glucanase activity"/>
    <property type="evidence" value="ECO:0007669"/>
    <property type="project" value="InterPro"/>
</dbReference>
<dbReference type="GO" id="GO:0071555">
    <property type="term" value="P:cell wall organization"/>
    <property type="evidence" value="ECO:0007669"/>
    <property type="project" value="UniProtKB-KW"/>
</dbReference>
<feature type="region of interest" description="Disordered" evidence="9">
    <location>
        <begin position="42"/>
        <end position="111"/>
    </location>
</feature>
<dbReference type="Proteomes" id="UP000696485">
    <property type="component" value="Unassembled WGS sequence"/>
</dbReference>
<evidence type="ECO:0000259" key="11">
    <source>
        <dbReference type="Pfam" id="PF03639"/>
    </source>
</evidence>
<dbReference type="PROSITE" id="PS52008">
    <property type="entry name" value="GH81"/>
    <property type="match status" value="1"/>
</dbReference>
<feature type="domain" description="Glycosyl hydrolase family 81 C-terminal" evidence="12">
    <location>
        <begin position="466"/>
        <end position="813"/>
    </location>
</feature>
<gene>
    <name evidence="13" type="ORF">BG006_004852</name>
</gene>
<protein>
    <recommendedName>
        <fullName evidence="3">glucan endo-1,3-beta-D-glucosidase</fullName>
        <ecNumber evidence="3">3.2.1.39</ecNumber>
    </recommendedName>
</protein>
<evidence type="ECO:0000313" key="14">
    <source>
        <dbReference type="Proteomes" id="UP000696485"/>
    </source>
</evidence>
<keyword evidence="4" id="KW-0378">Hydrolase</keyword>
<dbReference type="GO" id="GO:0000272">
    <property type="term" value="P:polysaccharide catabolic process"/>
    <property type="evidence" value="ECO:0007669"/>
    <property type="project" value="UniProtKB-KW"/>
</dbReference>
<sequence>MKSCLTTILALSTIASIISPALAFGHAQGILAHSIDQPLNPQSYRPNINTDITNPSCQEEPQARDYDNSHDTQKQPHHSPLMSASSTSSSSHPDSILQPIDTSPPLPIFPRRVHPVSPAHVHARDASKPLPTNKFYGNWLVGDAHAPIWTHPYGLRWDSLAGGSWFGRGSSQQGLSISHIDDSSKAFGPWDEHQAARYYLNPFLVSMGVSATELTSTHGMTVGDFGEFGCTMVMFPGEEREAGRAEAPQQSITVPVVRGMAFVTGVYRDLTPRVFSNILVRTLTLDSVFAASGEGGGGGGWVKYRFLLENGVTWLVYAKADPGGAPLRLELQGQGQAVATSGKFSGILQIVKVPVGIMGAEATYDQAKGVYATKGDLVIRQKYINSGTAGYRIDWTLAGDTTAHFIHFTLPHHRAILTSKTTPTKIELASTTKGKMIAYQGASWHLLEPERLTTDFLPEGWSDLVTQEQLHEIRRQAERDVHALDFEAHTNLDSMYFAGKGLAKFALLCLVTKDVLQDTTGVYDKCLANLKKAFQRFMHNRQQYPLVYDTTWKGLISSQGLEKGAVADFGNSWYNDHHYHYGYFIHTAAIIRHLDPKWNSSEINSFVHGLLRDVANPSSSDPHFPVFRSFDWFMGHSWSQGIFVSLDGKDEESTSEDINIYYAMSLWARVSANPELARLGEVMLTIARRSIQAYFLMEADNENHPAAFVRNHATGILFENKVDHTTYFSPRIECIQGIQMIPATPALPMIRRKKFVQQEWDGLLRARVDQIEDGWRSILMMNYATVDKDAAWEYFAANWNVPLDDGMTKTWALFYVASQRP</sequence>
<dbReference type="Gene3D" id="1.20.5.420">
    <property type="entry name" value="Immunoglobulin FC, subunit C"/>
    <property type="match status" value="1"/>
</dbReference>
<dbReference type="AlphaFoldDB" id="A0A9P5SWR0"/>
<keyword evidence="6" id="KW-0326">Glycosidase</keyword>
<feature type="chain" id="PRO_5040248125" description="glucan endo-1,3-beta-D-glucosidase" evidence="10">
    <location>
        <begin position="24"/>
        <end position="821"/>
    </location>
</feature>
<reference evidence="13" key="1">
    <citation type="journal article" date="2020" name="Fungal Divers.">
        <title>Resolving the Mortierellaceae phylogeny through synthesis of multi-gene phylogenetics and phylogenomics.</title>
        <authorList>
            <person name="Vandepol N."/>
            <person name="Liber J."/>
            <person name="Desiro A."/>
            <person name="Na H."/>
            <person name="Kennedy M."/>
            <person name="Barry K."/>
            <person name="Grigoriev I.V."/>
            <person name="Miller A.N."/>
            <person name="O'Donnell K."/>
            <person name="Stajich J.E."/>
            <person name="Bonito G."/>
        </authorList>
    </citation>
    <scope>NUCLEOTIDE SEQUENCE</scope>
    <source>
        <strain evidence="13">NVP1</strain>
    </source>
</reference>
<comment type="caution">
    <text evidence="13">The sequence shown here is derived from an EMBL/GenBank/DDBJ whole genome shotgun (WGS) entry which is preliminary data.</text>
</comment>
<feature type="compositionally biased region" description="Polar residues" evidence="9">
    <location>
        <begin position="42"/>
        <end position="59"/>
    </location>
</feature>
<accession>A0A9P5SWR0</accession>
<evidence type="ECO:0000259" key="12">
    <source>
        <dbReference type="Pfam" id="PF17652"/>
    </source>
</evidence>
<keyword evidence="14" id="KW-1185">Reference proteome</keyword>
<dbReference type="InterPro" id="IPR040720">
    <property type="entry name" value="GH81_C"/>
</dbReference>